<dbReference type="VEuPathDB" id="VectorBase:SCAU005365"/>
<feature type="transmembrane region" description="Helical" evidence="7">
    <location>
        <begin position="33"/>
        <end position="52"/>
    </location>
</feature>
<dbReference type="GO" id="GO:0007605">
    <property type="term" value="P:sensory perception of sound"/>
    <property type="evidence" value="ECO:0007669"/>
    <property type="project" value="UniProtKB-ARBA"/>
</dbReference>
<keyword evidence="4 7" id="KW-1133">Transmembrane helix</keyword>
<dbReference type="STRING" id="35570.A0A1I8P6U9"/>
<comment type="subcellular location">
    <subcellularLocation>
        <location evidence="1">Membrane</location>
        <topology evidence="1">Multi-pass membrane protein</topology>
    </subcellularLocation>
</comment>
<keyword evidence="5 7" id="KW-0472">Membrane</keyword>
<comment type="similarity">
    <text evidence="2">Belongs to the clarin family.</text>
</comment>
<dbReference type="PANTHER" id="PTHR31548:SF6">
    <property type="entry name" value="AGAP002756-PA"/>
    <property type="match status" value="1"/>
</dbReference>
<evidence type="ECO:0000256" key="7">
    <source>
        <dbReference type="SAM" id="Phobius"/>
    </source>
</evidence>
<protein>
    <submittedName>
        <fullName evidence="8">Uncharacterized protein</fullName>
    </submittedName>
</protein>
<dbReference type="PANTHER" id="PTHR31548">
    <property type="entry name" value="CLARIN"/>
    <property type="match status" value="1"/>
</dbReference>
<gene>
    <name evidence="8" type="primary">106084352</name>
</gene>
<dbReference type="Proteomes" id="UP000095300">
    <property type="component" value="Unassembled WGS sequence"/>
</dbReference>
<evidence type="ECO:0000256" key="2">
    <source>
        <dbReference type="ARBA" id="ARBA00005787"/>
    </source>
</evidence>
<sequence length="320" mass="36254">MPSDVTHLQSTPSCSIGQEMPPNSQRNPNQHHFLVAVTLMSLCACVVSIIALTGEHWLEATAILTERLRSHVNYGLFKGSVQRQQLASTLKFTLSLVCDFEANACMYSCQQDINRRQMDLRRVLKGHDLEPCEQKRSVFAESKTLSQLPQLYNNSQILLNALALNGANIKASSCMPSALYLCSVMFLSLGLVFALLSFSCACINLKWHPVERIFNIYGLYVWNAIAAGCYFWSLTLWGAMFGHHLSYNIAITDTLRQQLNFSSEGYASLGYSYYFVIVSVLMHIINLILLFVRHYSLESQPHQMTHNVTIDDSEQRLEFY</sequence>
<feature type="transmembrane region" description="Helical" evidence="7">
    <location>
        <begin position="217"/>
        <end position="239"/>
    </location>
</feature>
<evidence type="ECO:0000256" key="4">
    <source>
        <dbReference type="ARBA" id="ARBA00022989"/>
    </source>
</evidence>
<feature type="region of interest" description="Disordered" evidence="6">
    <location>
        <begin position="1"/>
        <end position="27"/>
    </location>
</feature>
<evidence type="ECO:0000256" key="5">
    <source>
        <dbReference type="ARBA" id="ARBA00023136"/>
    </source>
</evidence>
<name>A0A1I8P6U9_STOCA</name>
<evidence type="ECO:0000256" key="1">
    <source>
        <dbReference type="ARBA" id="ARBA00004141"/>
    </source>
</evidence>
<dbReference type="AlphaFoldDB" id="A0A1I8P6U9"/>
<organism evidence="8 9">
    <name type="scientific">Stomoxys calcitrans</name>
    <name type="common">Stable fly</name>
    <name type="synonym">Conops calcitrans</name>
    <dbReference type="NCBI Taxonomy" id="35570"/>
    <lineage>
        <taxon>Eukaryota</taxon>
        <taxon>Metazoa</taxon>
        <taxon>Ecdysozoa</taxon>
        <taxon>Arthropoda</taxon>
        <taxon>Hexapoda</taxon>
        <taxon>Insecta</taxon>
        <taxon>Pterygota</taxon>
        <taxon>Neoptera</taxon>
        <taxon>Endopterygota</taxon>
        <taxon>Diptera</taxon>
        <taxon>Brachycera</taxon>
        <taxon>Muscomorpha</taxon>
        <taxon>Muscoidea</taxon>
        <taxon>Muscidae</taxon>
        <taxon>Stomoxys</taxon>
    </lineage>
</organism>
<evidence type="ECO:0000256" key="6">
    <source>
        <dbReference type="SAM" id="MobiDB-lite"/>
    </source>
</evidence>
<feature type="transmembrane region" description="Helical" evidence="7">
    <location>
        <begin position="178"/>
        <end position="205"/>
    </location>
</feature>
<feature type="transmembrane region" description="Helical" evidence="7">
    <location>
        <begin position="271"/>
        <end position="292"/>
    </location>
</feature>
<proteinExistence type="inferred from homology"/>
<dbReference type="OrthoDB" id="6432214at2759"/>
<evidence type="ECO:0000313" key="8">
    <source>
        <dbReference type="EnsemblMetazoa" id="SCAU005365-PA"/>
    </source>
</evidence>
<dbReference type="InterPro" id="IPR026748">
    <property type="entry name" value="Clarin"/>
</dbReference>
<accession>A0A1I8P6U9</accession>
<keyword evidence="3 7" id="KW-0812">Transmembrane</keyword>
<evidence type="ECO:0000313" key="9">
    <source>
        <dbReference type="Proteomes" id="UP000095300"/>
    </source>
</evidence>
<reference evidence="8" key="1">
    <citation type="submission" date="2020-05" db="UniProtKB">
        <authorList>
            <consortium name="EnsemblMetazoa"/>
        </authorList>
    </citation>
    <scope>IDENTIFICATION</scope>
    <source>
        <strain evidence="8">USDA</strain>
    </source>
</reference>
<dbReference type="GO" id="GO:0016020">
    <property type="term" value="C:membrane"/>
    <property type="evidence" value="ECO:0007669"/>
    <property type="project" value="UniProtKB-SubCell"/>
</dbReference>
<keyword evidence="9" id="KW-1185">Reference proteome</keyword>
<evidence type="ECO:0000256" key="3">
    <source>
        <dbReference type="ARBA" id="ARBA00022692"/>
    </source>
</evidence>
<dbReference type="EnsemblMetazoa" id="SCAU005365-RA">
    <property type="protein sequence ID" value="SCAU005365-PA"/>
    <property type="gene ID" value="SCAU005365"/>
</dbReference>